<comment type="caution">
    <text evidence="1">The sequence shown here is derived from an EMBL/GenBank/DDBJ whole genome shotgun (WGS) entry which is preliminary data.</text>
</comment>
<evidence type="ECO:0000313" key="1">
    <source>
        <dbReference type="EMBL" id="KRG41926.1"/>
    </source>
</evidence>
<keyword evidence="2" id="KW-1185">Reference proteome</keyword>
<protein>
    <submittedName>
        <fullName evidence="1">Uncharacterized protein</fullName>
    </submittedName>
</protein>
<evidence type="ECO:0000313" key="2">
    <source>
        <dbReference type="Proteomes" id="UP000051802"/>
    </source>
</evidence>
<accession>A0A0R0AAD0</accession>
<reference evidence="1 2" key="1">
    <citation type="submission" date="2015-10" db="EMBL/GenBank/DDBJ databases">
        <title>Genome sequencing and analysis of members of genus Stenotrophomonas.</title>
        <authorList>
            <person name="Patil P.P."/>
            <person name="Midha S."/>
            <person name="Patil P.B."/>
        </authorList>
    </citation>
    <scope>NUCLEOTIDE SEQUENCE [LARGE SCALE GENOMIC DNA]</scope>
    <source>
        <strain evidence="1 2">JCM 16536</strain>
    </source>
</reference>
<name>A0A0R0AAD0_9GAMM</name>
<proteinExistence type="predicted"/>
<dbReference type="Proteomes" id="UP000051802">
    <property type="component" value="Unassembled WGS sequence"/>
</dbReference>
<sequence>MRGTKIKSGTPRFFPLPSPAELRFHSTLVSGTLSMREMLDGAAFRSDDVMLGGARGEGLGGGVWRQDVASRAQDHGWSLLASPAKAFPPGAVQ</sequence>
<organism evidence="1 2">
    <name type="scientific">Stenotrophomonas panacihumi</name>
    <dbReference type="NCBI Taxonomy" id="676599"/>
    <lineage>
        <taxon>Bacteria</taxon>
        <taxon>Pseudomonadati</taxon>
        <taxon>Pseudomonadota</taxon>
        <taxon>Gammaproteobacteria</taxon>
        <taxon>Lysobacterales</taxon>
        <taxon>Lysobacteraceae</taxon>
        <taxon>Stenotrophomonas</taxon>
    </lineage>
</organism>
<gene>
    <name evidence="1" type="ORF">ARC20_11120</name>
</gene>
<dbReference type="EMBL" id="LLXU01000084">
    <property type="protein sequence ID" value="KRG41926.1"/>
    <property type="molecule type" value="Genomic_DNA"/>
</dbReference>
<dbReference type="AlphaFoldDB" id="A0A0R0AAD0"/>